<feature type="transmembrane region" description="Helical" evidence="1">
    <location>
        <begin position="193"/>
        <end position="219"/>
    </location>
</feature>
<feature type="domain" description="LppM" evidence="2">
    <location>
        <begin position="27"/>
        <end position="184"/>
    </location>
</feature>
<evidence type="ECO:0000313" key="4">
    <source>
        <dbReference type="Proteomes" id="UP001589793"/>
    </source>
</evidence>
<dbReference type="PROSITE" id="PS51257">
    <property type="entry name" value="PROKAR_LIPOPROTEIN"/>
    <property type="match status" value="1"/>
</dbReference>
<evidence type="ECO:0000313" key="3">
    <source>
        <dbReference type="EMBL" id="MFC0675691.1"/>
    </source>
</evidence>
<dbReference type="RefSeq" id="WP_376982723.1">
    <property type="nucleotide sequence ID" value="NZ_JBHLSV010000027.1"/>
</dbReference>
<dbReference type="CDD" id="cd12087">
    <property type="entry name" value="TM_EGFR-like"/>
    <property type="match status" value="1"/>
</dbReference>
<proteinExistence type="predicted"/>
<keyword evidence="1 3" id="KW-0812">Transmembrane</keyword>
<evidence type="ECO:0000256" key="1">
    <source>
        <dbReference type="SAM" id="Phobius"/>
    </source>
</evidence>
<keyword evidence="4" id="KW-1185">Reference proteome</keyword>
<feature type="non-terminal residue" evidence="3">
    <location>
        <position position="256"/>
    </location>
</feature>
<comment type="caution">
    <text evidence="3">The sequence shown here is derived from an EMBL/GenBank/DDBJ whole genome shotgun (WGS) entry which is preliminary data.</text>
</comment>
<keyword evidence="1" id="KW-1133">Transmembrane helix</keyword>
<name>A0ABV6RG28_9MICO</name>
<organism evidence="3 4">
    <name type="scientific">Brachybacterium hainanense</name>
    <dbReference type="NCBI Taxonomy" id="1541174"/>
    <lineage>
        <taxon>Bacteria</taxon>
        <taxon>Bacillati</taxon>
        <taxon>Actinomycetota</taxon>
        <taxon>Actinomycetes</taxon>
        <taxon>Micrococcales</taxon>
        <taxon>Dermabacteraceae</taxon>
        <taxon>Brachybacterium</taxon>
    </lineage>
</organism>
<dbReference type="EMBL" id="JBHLSV010000027">
    <property type="protein sequence ID" value="MFC0675691.1"/>
    <property type="molecule type" value="Genomic_DNA"/>
</dbReference>
<evidence type="ECO:0000259" key="2">
    <source>
        <dbReference type="Pfam" id="PF21946"/>
    </source>
</evidence>
<keyword evidence="1" id="KW-0472">Membrane</keyword>
<dbReference type="Pfam" id="PF21946">
    <property type="entry name" value="LppM"/>
    <property type="match status" value="1"/>
</dbReference>
<dbReference type="InterPro" id="IPR053807">
    <property type="entry name" value="LppM"/>
</dbReference>
<protein>
    <submittedName>
        <fullName evidence="3">Transmembrane domain-containing protein</fullName>
    </submittedName>
</protein>
<sequence>MPSSTRRRRLAALLLIPFVIVLAGCGRLSATFTIEDVDTMDVSMDIALEKSVAQEFLGLASPEELCEDMDSEAPGAPTTESYEEGELWGCRVSGSADPAEMEGLSLTEESGTLHLAFDMSSSGAGVTQDDVDMLTGMLGTDPFELEMIFEFPGDVLESNAGTVDGNRVTITTLDDLMSPIEITAEAGGGVPGWIIVVLIAIVLIVLFLIIVGVVVFLLIRRRRSPQPAVAPMAPAGAGLAPGGYPGAPPAAPPVPP</sequence>
<accession>A0ABV6RG28</accession>
<dbReference type="Proteomes" id="UP001589793">
    <property type="component" value="Unassembled WGS sequence"/>
</dbReference>
<reference evidence="3 4" key="1">
    <citation type="submission" date="2024-09" db="EMBL/GenBank/DDBJ databases">
        <authorList>
            <person name="Sun Q."/>
            <person name="Mori K."/>
        </authorList>
    </citation>
    <scope>NUCLEOTIDE SEQUENCE [LARGE SCALE GENOMIC DNA]</scope>
    <source>
        <strain evidence="3 4">CICC 10874</strain>
    </source>
</reference>
<gene>
    <name evidence="3" type="ORF">ACFFF6_17215</name>
</gene>